<sequence length="40" mass="4551">MSEKNKRNTGLAKLVSKVLVCYLCHSALTWTHTSLQKFTL</sequence>
<dbReference type="AlphaFoldDB" id="A0A0E9P8J8"/>
<accession>A0A0E9P8J8</accession>
<evidence type="ECO:0000313" key="1">
    <source>
        <dbReference type="EMBL" id="JAH00597.1"/>
    </source>
</evidence>
<protein>
    <submittedName>
        <fullName evidence="1">Uncharacterized protein</fullName>
    </submittedName>
</protein>
<dbReference type="EMBL" id="GBXM01107980">
    <property type="protein sequence ID" value="JAH00597.1"/>
    <property type="molecule type" value="Transcribed_RNA"/>
</dbReference>
<organism evidence="1">
    <name type="scientific">Anguilla anguilla</name>
    <name type="common">European freshwater eel</name>
    <name type="synonym">Muraena anguilla</name>
    <dbReference type="NCBI Taxonomy" id="7936"/>
    <lineage>
        <taxon>Eukaryota</taxon>
        <taxon>Metazoa</taxon>
        <taxon>Chordata</taxon>
        <taxon>Craniata</taxon>
        <taxon>Vertebrata</taxon>
        <taxon>Euteleostomi</taxon>
        <taxon>Actinopterygii</taxon>
        <taxon>Neopterygii</taxon>
        <taxon>Teleostei</taxon>
        <taxon>Anguilliformes</taxon>
        <taxon>Anguillidae</taxon>
        <taxon>Anguilla</taxon>
    </lineage>
</organism>
<proteinExistence type="predicted"/>
<name>A0A0E9P8J8_ANGAN</name>
<reference evidence="1" key="2">
    <citation type="journal article" date="2015" name="Fish Shellfish Immunol.">
        <title>Early steps in the European eel (Anguilla anguilla)-Vibrio vulnificus interaction in the gills: Role of the RtxA13 toxin.</title>
        <authorList>
            <person name="Callol A."/>
            <person name="Pajuelo D."/>
            <person name="Ebbesson L."/>
            <person name="Teles M."/>
            <person name="MacKenzie S."/>
            <person name="Amaro C."/>
        </authorList>
    </citation>
    <scope>NUCLEOTIDE SEQUENCE</scope>
</reference>
<reference evidence="1" key="1">
    <citation type="submission" date="2014-11" db="EMBL/GenBank/DDBJ databases">
        <authorList>
            <person name="Amaro Gonzalez C."/>
        </authorList>
    </citation>
    <scope>NUCLEOTIDE SEQUENCE</scope>
</reference>